<evidence type="ECO:0000313" key="1">
    <source>
        <dbReference type="EMBL" id="KAJ7658565.1"/>
    </source>
</evidence>
<name>A0AAD7G5T2_MYCRO</name>
<accession>A0AAD7G5T2</accession>
<protein>
    <submittedName>
        <fullName evidence="1">Uncharacterized protein</fullName>
    </submittedName>
</protein>
<proteinExistence type="predicted"/>
<gene>
    <name evidence="1" type="ORF">B0H17DRAFT_1145514</name>
</gene>
<sequence>MSCVERASAEYLFGKKFLSTGGPEVPGPARRLCGPAILAVKQPGSRLREAERGSCMVVWLTNTGAVKHPFMVTGPCTASASYFGTPITRPINRKALLKMPQEDVEHGKDPNQKGDSEHELGSTKLWTVYISEAEKYDKALVESCRNDMGGMLIFVVDKTCRRYAPAADACTVTSNPRVPSKTVVHMKLDKVVAVLDCGLSVACHGKKPLTNGTRRQKIELVLLTFVCKSQNSVELRGLHIRTKASSGQDYDRRALCTVCETRCHSGPREPGEEIQTKDALKDQKPMVVDWKIYRLEEQ</sequence>
<comment type="caution">
    <text evidence="1">The sequence shown here is derived from an EMBL/GenBank/DDBJ whole genome shotgun (WGS) entry which is preliminary data.</text>
</comment>
<dbReference type="AlphaFoldDB" id="A0AAD7G5T2"/>
<reference evidence="1" key="1">
    <citation type="submission" date="2023-03" db="EMBL/GenBank/DDBJ databases">
        <title>Massive genome expansion in bonnet fungi (Mycena s.s.) driven by repeated elements and novel gene families across ecological guilds.</title>
        <authorList>
            <consortium name="Lawrence Berkeley National Laboratory"/>
            <person name="Harder C.B."/>
            <person name="Miyauchi S."/>
            <person name="Viragh M."/>
            <person name="Kuo A."/>
            <person name="Thoen E."/>
            <person name="Andreopoulos B."/>
            <person name="Lu D."/>
            <person name="Skrede I."/>
            <person name="Drula E."/>
            <person name="Henrissat B."/>
            <person name="Morin E."/>
            <person name="Kohler A."/>
            <person name="Barry K."/>
            <person name="LaButti K."/>
            <person name="Morin E."/>
            <person name="Salamov A."/>
            <person name="Lipzen A."/>
            <person name="Mereny Z."/>
            <person name="Hegedus B."/>
            <person name="Baldrian P."/>
            <person name="Stursova M."/>
            <person name="Weitz H."/>
            <person name="Taylor A."/>
            <person name="Grigoriev I.V."/>
            <person name="Nagy L.G."/>
            <person name="Martin F."/>
            <person name="Kauserud H."/>
        </authorList>
    </citation>
    <scope>NUCLEOTIDE SEQUENCE</scope>
    <source>
        <strain evidence="1">CBHHK067</strain>
    </source>
</reference>
<dbReference type="EMBL" id="JARKIE010000277">
    <property type="protein sequence ID" value="KAJ7658565.1"/>
    <property type="molecule type" value="Genomic_DNA"/>
</dbReference>
<organism evidence="1 2">
    <name type="scientific">Mycena rosella</name>
    <name type="common">Pink bonnet</name>
    <name type="synonym">Agaricus rosellus</name>
    <dbReference type="NCBI Taxonomy" id="1033263"/>
    <lineage>
        <taxon>Eukaryota</taxon>
        <taxon>Fungi</taxon>
        <taxon>Dikarya</taxon>
        <taxon>Basidiomycota</taxon>
        <taxon>Agaricomycotina</taxon>
        <taxon>Agaricomycetes</taxon>
        <taxon>Agaricomycetidae</taxon>
        <taxon>Agaricales</taxon>
        <taxon>Marasmiineae</taxon>
        <taxon>Mycenaceae</taxon>
        <taxon>Mycena</taxon>
    </lineage>
</organism>
<keyword evidence="2" id="KW-1185">Reference proteome</keyword>
<evidence type="ECO:0000313" key="2">
    <source>
        <dbReference type="Proteomes" id="UP001221757"/>
    </source>
</evidence>
<dbReference type="Proteomes" id="UP001221757">
    <property type="component" value="Unassembled WGS sequence"/>
</dbReference>